<dbReference type="InterPro" id="IPR014043">
    <property type="entry name" value="Acyl_transferase_dom"/>
</dbReference>
<dbReference type="InterPro" id="IPR000873">
    <property type="entry name" value="AMP-dep_synth/lig_dom"/>
</dbReference>
<dbReference type="Gene3D" id="1.10.1200.10">
    <property type="entry name" value="ACP-like"/>
    <property type="match status" value="1"/>
</dbReference>
<evidence type="ECO:0000256" key="5">
    <source>
        <dbReference type="SAM" id="MobiDB-lite"/>
    </source>
</evidence>
<sequence length="3035" mass="317650">MTDSVDCVVLGGTRVALRVTARLVEAGVLVRAVLTDDPVFAAWLAERDIPVLAPTADLTALLAGNPVDYLVSVINFRLLTAAELALPRVAAINFHDGPLPRYGGSNVAAWAIYEGAARHAATWHAMVPAVDAGPVLAERWFPVREHSTALSLTYEAAEVGIALFEDLVPHLAAGTLPEPVDTSDRERRFYRRADRVPGLIHAGTDAIEAERISKAMDFGSFPNPLGIPAVVTPLGAVFIQQVRRIPREGTTTGLVAAASTESALKLAAPTADLVISDLTAVDGTALTGRAAAQRLGITLGAAVPAADPELLASIADALAPLRRHEPWWRERLAHLRPAPVPAKDFSAATAHYHRCELAYVPTDQDETRAFIGTFLAVLAEHMGEPRFDFSWTTSTLLSRSDATLGLASPRVPVGYDAEAPEDLPARFGEAAGKLGYATDLELRLGLLRRTHGADGPTFTRIVVLEREDDEEASVDADTEFALLCRAGLPPTLFVRETAMAQDAVFDLVDRIEDLALSDLVHGTAPTTTHVVELPEPEPIAQPAEIAAEEPRVPATVLDLIAAAAAAQPDAVAVQTSRGDLTYAQLVSWSDSIATRLYDEGIDGDSVVGVLTERGPELLPAMLGVLKVGAAMLPMDPGFPAERLARYAAVAGCDLVLTDSYTRTAAEPLGAAEIGVDDGSALAIPPAVGGDDLAYVLFTSGSTGEPKGVEIQHAALANFLVGMAQRLGITEDDRVLAHTTTAFDISLMELLLPLTTGATVVLASRTEAADPARLVELVSRATIAQATPSLWRLLLDLDWTPHAGLTVCSGGEALPPALARRLATGAALWNLYGPTEATIWVTAHRVETVGSFLPLGTPLPGVGLHVLDHDGHPCVEGELHLSGAQLARGYRNRPDRTAEAFVTRGGQRLYRTGDLVRAHDKGTIEWLGRIDGQVKVRGNRVETGEVESVLAEVPGVAAAAVVAVPFEGNGEPRLTAYLVGDRVPGKVELDAFVAARLPEYMVPGSYLVLAALPLTDNGKVARKLLPVPTRDTVLRTEPVAIPQQAAIPEQAAVPVQVPVRATVPVPAAPPVAESSTVDLPAVVAEVFAQVLGHREFGVHDNFFDLGGDSASAPVAAIALGKRLGIDITPPALFATGTPTKLADLLGGSSTAPEPAAPKPTAPEPEPVATATPEPVVAVCATEVIAPVRPDPRDQDLAIIGMACRFPGAATPDEFWSNLAAGLSSVGAAPEGHRGWAHLWTDEDEVPTGWLERVEWFDPARFGLTTREARRLDPAQRLLLSVTAEALEGAGHDARSLGAGTGVFVGTISSDFPELVAGSIGSADPHVATGTALSMLANRLSHVFGWSGTSVAVDTACSSSLVALHMAALHLRTGELDAAVVGAANLVLTPTKTRSFARNGMLSPTGQCRAFDEAADGYVRGEGAGVLVLKRLSDAIAANDPVLAVVRGTAVNHVGGGGFLTAPSATAQEAVIRRAHTVAGIDGSGIGYVEAHGTGTRLGDQIELEALRSALAGAAPGSVPVGSVKTNVGHLEPAAGVAGLIKAVLAVQAGQVPPSANLSAPTSAFAFEDSPLFVPDRLVPWTGPRVAGVSSFGFGGSNAHAVLAAAPDRPIADSPGPHLVVLSAASAPALRTLADRLVRMLRAPYCPPLAALASASRERVPLAHRLACVVDSAEQLEDKLMLFLADVVGARLHLGVAGDGRPSLAEPAGDRKALERAASGFAAGGDLPVRPRGAAVRFPTAPHEEQHLWLEPRVVEPQQPVERTRTWPDLAEAVEHVVRGIPTLPGAAYPGKVAELVGRTRFGLRDLTLRDSVRSPGSLTGRIDGDAVVFRDSAGTTVCDARVEEPSAEVPTIPELPAASVDLARFYRDFAEAGLAYGPGYRCVTALSAGDGFATGTIHVDAANGIVDARLLDGAFQVALAACGAQGLHVPFALQRLSVLGPVPATARVQAVRDREGSGLLTASLVIFDGATPVLIARGVTWKRVEAPTPIQPAPVVAVQPPVAPVVRVGGALAAAVTQWVAAALETDAAALERDRPLEEQGLDSMVAVSLAQDLRARLGVDIPVTLVLEVGTVDALVAELREGYGVTAVPDVAAAPAGIPAMNGAGQDPSVAEVAQPSTSAVDRPLGTPAFTNPASAAPEHPEITGTDIAVIGFDGVFPNAADPQELWRVLTGGEDCLTEVPRSRWDLDAYYAEDSGPGTVYLRRAGFVDELTGFDAGFFRIAPAEARWIDPQQRHLLRVVWRAMEDAGISGRSGRSVGMFVGASYQHYRDQVVGDVVQTAAGLGNHNAILANRVSHFLDLTGPSMTIDTLCSSSLVALHTAVRSLHDGECEQAVVAGVHLALSPHYFQLGSRLRSFSRTGASRAFDAGADGFAPGEGVVAVVLKPLAAALRDGDRVRGVIKGTSVNHGGRTSGLTVPSSAAQHDVISAALARAGVNPETIGMLEAHGTGTGLGDPIEVEGLTKAWRKHTDRTQYCAIGSLKSNIGHLEPAAGLAGLVKVLLAMEHGQIPPTLHVDRPNDHIRFEDTPFYIADRLHEWTSDTLRRAAVSAFGMGGVNAHVVLEEPPPQAAREVSTQDTTLVRVSGATENAVRALASHYADHLDRYPGTELVDFAHTANAGRAEHRFRAAVLAGDRADLATQLRAVGGGDRPVVRSSAKAPVAFLFTGQGSQYPGMARGLYDSEPVFRAALDECADLAMLLLGKDLRHLVFAAPEEELTRTEHAQVAIVAVQAALVRLLAGWGVVPDVVAGHSVGELAAAHAAGVLTLADLIELAVRRGAAMAAQPVGGAMAVVHADASVVLTELVEHPEVELAALNSPTNTTVSGPRPALERYLAATAHRHTALTVSHAFHSAMMSGAVPVFADAVRSTRFADATVPFVSTRTGTWHTGESLRDPAGWAAAIREPVRFTDAVTAVHEAGARVFVEVGPEQVLLPLARAVLPEGAGRFLPTLRKRVANQTSLLTTLAELYRDEGVAVDWTAVHAGRGGRTTTIPAYPFELSQLAAPAVQESVATGAVRPAPAHPLFDNHYERSSEDQ</sequence>
<dbReference type="Gene3D" id="3.40.47.10">
    <property type="match status" value="2"/>
</dbReference>
<dbReference type="Pfam" id="PF14765">
    <property type="entry name" value="PS-DH"/>
    <property type="match status" value="1"/>
</dbReference>
<evidence type="ECO:0000259" key="7">
    <source>
        <dbReference type="PROSITE" id="PS52004"/>
    </source>
</evidence>
<dbReference type="Pfam" id="PF00109">
    <property type="entry name" value="ketoacyl-synt"/>
    <property type="match status" value="2"/>
</dbReference>
<dbReference type="PROSITE" id="PS00606">
    <property type="entry name" value="KS3_1"/>
    <property type="match status" value="1"/>
</dbReference>
<evidence type="ECO:0000313" key="9">
    <source>
        <dbReference type="EMBL" id="MCP2270181.1"/>
    </source>
</evidence>
<dbReference type="Pfam" id="PF02801">
    <property type="entry name" value="Ketoacyl-synt_C"/>
    <property type="match status" value="2"/>
</dbReference>
<dbReference type="SMART" id="SM01294">
    <property type="entry name" value="PKS_PP_betabranch"/>
    <property type="match status" value="1"/>
</dbReference>
<dbReference type="InterPro" id="IPR010071">
    <property type="entry name" value="AA_adenyl_dom"/>
</dbReference>
<proteinExistence type="predicted"/>
<dbReference type="Gene3D" id="3.40.50.1820">
    <property type="entry name" value="alpha/beta hydrolase"/>
    <property type="match status" value="1"/>
</dbReference>
<dbReference type="Gene3D" id="3.40.50.12780">
    <property type="entry name" value="N-terminal domain of ligase-like"/>
    <property type="match status" value="1"/>
</dbReference>
<dbReference type="RefSeq" id="WP_253887165.1">
    <property type="nucleotide sequence ID" value="NZ_BAAAVB010000013.1"/>
</dbReference>
<dbReference type="PANTHER" id="PTHR43775:SF37">
    <property type="entry name" value="SI:DKEY-61P9.11"/>
    <property type="match status" value="1"/>
</dbReference>
<dbReference type="InterPro" id="IPR016036">
    <property type="entry name" value="Malonyl_transacylase_ACP-bd"/>
</dbReference>
<keyword evidence="1" id="KW-0596">Phosphopantetheine</keyword>
<dbReference type="CDD" id="cd00833">
    <property type="entry name" value="PKS"/>
    <property type="match status" value="2"/>
</dbReference>
<dbReference type="InterPro" id="IPR036736">
    <property type="entry name" value="ACP-like_sf"/>
</dbReference>
<dbReference type="EMBL" id="JAMTCO010000006">
    <property type="protein sequence ID" value="MCP2270181.1"/>
    <property type="molecule type" value="Genomic_DNA"/>
</dbReference>
<evidence type="ECO:0000313" key="10">
    <source>
        <dbReference type="Proteomes" id="UP001205185"/>
    </source>
</evidence>
<dbReference type="InterPro" id="IPR001227">
    <property type="entry name" value="Ac_transferase_dom_sf"/>
</dbReference>
<dbReference type="Gene3D" id="3.40.50.12230">
    <property type="match status" value="1"/>
</dbReference>
<dbReference type="SMART" id="SM00823">
    <property type="entry name" value="PKS_PP"/>
    <property type="match status" value="2"/>
</dbReference>
<dbReference type="NCBIfam" id="TIGR01733">
    <property type="entry name" value="AA-adenyl-dom"/>
    <property type="match status" value="1"/>
</dbReference>
<dbReference type="InterPro" id="IPR002376">
    <property type="entry name" value="Formyl_transf_N"/>
</dbReference>
<dbReference type="Gene3D" id="3.40.366.10">
    <property type="entry name" value="Malonyl-Coenzyme A Acyl Carrier Protein, domain 2"/>
    <property type="match status" value="1"/>
</dbReference>
<dbReference type="InterPro" id="IPR049900">
    <property type="entry name" value="PKS_mFAS_DH"/>
</dbReference>
<gene>
    <name evidence="9" type="ORF">LV75_002682</name>
</gene>
<dbReference type="SMART" id="SM00825">
    <property type="entry name" value="PKS_KS"/>
    <property type="match status" value="2"/>
</dbReference>
<dbReference type="InterPro" id="IPR016035">
    <property type="entry name" value="Acyl_Trfase/lysoPLipase"/>
</dbReference>
<dbReference type="Gene3D" id="3.30.70.3290">
    <property type="match status" value="2"/>
</dbReference>
<keyword evidence="2" id="KW-0597">Phosphoprotein</keyword>
<feature type="region of interest" description="N-terminal hotdog fold" evidence="4">
    <location>
        <begin position="1714"/>
        <end position="1842"/>
    </location>
</feature>
<dbReference type="PROSITE" id="PS52019">
    <property type="entry name" value="PKS_MFAS_DH"/>
    <property type="match status" value="1"/>
</dbReference>
<reference evidence="9 10" key="1">
    <citation type="submission" date="2022-06" db="EMBL/GenBank/DDBJ databases">
        <title>Genomic Encyclopedia of Archaeal and Bacterial Type Strains, Phase II (KMG-II): from individual species to whole genera.</title>
        <authorList>
            <person name="Goeker M."/>
        </authorList>
    </citation>
    <scope>NUCLEOTIDE SEQUENCE [LARGE SCALE GENOMIC DNA]</scope>
    <source>
        <strain evidence="9 10">DSM 44255</strain>
    </source>
</reference>
<dbReference type="InterPro" id="IPR045851">
    <property type="entry name" value="AMP-bd_C_sf"/>
</dbReference>
<keyword evidence="3" id="KW-0808">Transferase</keyword>
<feature type="domain" description="PKS/mFAS DH" evidence="8">
    <location>
        <begin position="1714"/>
        <end position="1989"/>
    </location>
</feature>
<dbReference type="SUPFAM" id="SSF52151">
    <property type="entry name" value="FabD/lysophospholipase-like"/>
    <property type="match status" value="1"/>
</dbReference>
<dbReference type="Gene3D" id="3.30.300.30">
    <property type="match status" value="1"/>
</dbReference>
<dbReference type="InterPro" id="IPR032821">
    <property type="entry name" value="PKS_assoc"/>
</dbReference>
<dbReference type="InterPro" id="IPR042099">
    <property type="entry name" value="ANL_N_sf"/>
</dbReference>
<evidence type="ECO:0000256" key="3">
    <source>
        <dbReference type="ARBA" id="ARBA00022679"/>
    </source>
</evidence>
<dbReference type="InterPro" id="IPR050091">
    <property type="entry name" value="PKS_NRPS_Biosynth_Enz"/>
</dbReference>
<feature type="domain" description="Ketosynthase family 3 (KS3)" evidence="7">
    <location>
        <begin position="2145"/>
        <end position="2563"/>
    </location>
</feature>
<dbReference type="PROSITE" id="PS50075">
    <property type="entry name" value="CARRIER"/>
    <property type="match status" value="2"/>
</dbReference>
<accession>A0ABT1ICV2</accession>
<dbReference type="InterPro" id="IPR029058">
    <property type="entry name" value="AB_hydrolase_fold"/>
</dbReference>
<protein>
    <submittedName>
        <fullName evidence="9">Amino acid adenylation domain-containing protein</fullName>
    </submittedName>
</protein>
<dbReference type="SUPFAM" id="SSF53328">
    <property type="entry name" value="Formyltransferase"/>
    <property type="match status" value="1"/>
</dbReference>
<evidence type="ECO:0000256" key="1">
    <source>
        <dbReference type="ARBA" id="ARBA00022450"/>
    </source>
</evidence>
<dbReference type="InterPro" id="IPR014030">
    <property type="entry name" value="Ketoacyl_synth_N"/>
</dbReference>
<feature type="domain" description="Carrier" evidence="6">
    <location>
        <begin position="2009"/>
        <end position="2083"/>
    </location>
</feature>
<dbReference type="SUPFAM" id="SSF56801">
    <property type="entry name" value="Acetyl-CoA synthetase-like"/>
    <property type="match status" value="1"/>
</dbReference>
<dbReference type="PROSITE" id="PS52004">
    <property type="entry name" value="KS3_2"/>
    <property type="match status" value="2"/>
</dbReference>
<comment type="caution">
    <text evidence="9">The sequence shown here is derived from an EMBL/GenBank/DDBJ whole genome shotgun (WGS) entry which is preliminary data.</text>
</comment>
<dbReference type="Pfam" id="PF00550">
    <property type="entry name" value="PP-binding"/>
    <property type="match status" value="2"/>
</dbReference>
<dbReference type="SUPFAM" id="SSF55048">
    <property type="entry name" value="Probable ACP-binding domain of malonyl-CoA ACP transacylase"/>
    <property type="match status" value="1"/>
</dbReference>
<evidence type="ECO:0000259" key="8">
    <source>
        <dbReference type="PROSITE" id="PS52019"/>
    </source>
</evidence>
<dbReference type="InterPro" id="IPR020841">
    <property type="entry name" value="PKS_Beta-ketoAc_synthase_dom"/>
</dbReference>
<dbReference type="InterPro" id="IPR025110">
    <property type="entry name" value="AMP-bd_C"/>
</dbReference>
<comment type="caution">
    <text evidence="4">Lacks conserved residue(s) required for the propagation of feature annotation.</text>
</comment>
<dbReference type="InterPro" id="IPR016039">
    <property type="entry name" value="Thiolase-like"/>
</dbReference>
<dbReference type="InterPro" id="IPR018201">
    <property type="entry name" value="Ketoacyl_synth_AS"/>
</dbReference>
<dbReference type="Proteomes" id="UP001205185">
    <property type="component" value="Unassembled WGS sequence"/>
</dbReference>
<dbReference type="PANTHER" id="PTHR43775">
    <property type="entry name" value="FATTY ACID SYNTHASE"/>
    <property type="match status" value="1"/>
</dbReference>
<dbReference type="Pfam" id="PF16197">
    <property type="entry name" value="KAsynt_C_assoc"/>
    <property type="match status" value="2"/>
</dbReference>
<dbReference type="InterPro" id="IPR020806">
    <property type="entry name" value="PKS_PP-bd"/>
</dbReference>
<keyword evidence="10" id="KW-1185">Reference proteome</keyword>
<evidence type="ECO:0000256" key="2">
    <source>
        <dbReference type="ARBA" id="ARBA00022553"/>
    </source>
</evidence>
<dbReference type="InterPro" id="IPR014031">
    <property type="entry name" value="Ketoacyl_synth_C"/>
</dbReference>
<dbReference type="SUPFAM" id="SSF47336">
    <property type="entry name" value="ACP-like"/>
    <property type="match status" value="2"/>
</dbReference>
<evidence type="ECO:0000256" key="4">
    <source>
        <dbReference type="PROSITE-ProRule" id="PRU01363"/>
    </source>
</evidence>
<dbReference type="Gene3D" id="3.10.129.110">
    <property type="entry name" value="Polyketide synthase dehydratase"/>
    <property type="match status" value="1"/>
</dbReference>
<dbReference type="InterPro" id="IPR049551">
    <property type="entry name" value="PKS_DH_C"/>
</dbReference>
<dbReference type="InterPro" id="IPR020845">
    <property type="entry name" value="AMP-binding_CS"/>
</dbReference>
<dbReference type="Pfam" id="PF00551">
    <property type="entry name" value="Formyl_trans_N"/>
    <property type="match status" value="1"/>
</dbReference>
<feature type="region of interest" description="Disordered" evidence="5">
    <location>
        <begin position="1143"/>
        <end position="1169"/>
    </location>
</feature>
<dbReference type="PROSITE" id="PS00455">
    <property type="entry name" value="AMP_BINDING"/>
    <property type="match status" value="1"/>
</dbReference>
<dbReference type="InterPro" id="IPR009081">
    <property type="entry name" value="PP-bd_ACP"/>
</dbReference>
<dbReference type="SMART" id="SM00827">
    <property type="entry name" value="PKS_AT"/>
    <property type="match status" value="1"/>
</dbReference>
<dbReference type="Pfam" id="PF00698">
    <property type="entry name" value="Acyl_transf_1"/>
    <property type="match status" value="1"/>
</dbReference>
<feature type="compositionally biased region" description="Pro residues" evidence="5">
    <location>
        <begin position="1153"/>
        <end position="1164"/>
    </location>
</feature>
<dbReference type="InterPro" id="IPR042104">
    <property type="entry name" value="PKS_dehydratase_sf"/>
</dbReference>
<evidence type="ECO:0000259" key="6">
    <source>
        <dbReference type="PROSITE" id="PS50075"/>
    </source>
</evidence>
<dbReference type="Pfam" id="PF13193">
    <property type="entry name" value="AMP-binding_C"/>
    <property type="match status" value="1"/>
</dbReference>
<feature type="domain" description="Carrier" evidence="6">
    <location>
        <begin position="1073"/>
        <end position="1148"/>
    </location>
</feature>
<feature type="domain" description="Ketosynthase family 3 (KS3)" evidence="7">
    <location>
        <begin position="1192"/>
        <end position="1603"/>
    </location>
</feature>
<dbReference type="InterPro" id="IPR036477">
    <property type="entry name" value="Formyl_transf_N_sf"/>
</dbReference>
<name>A0ABT1ICV2_9PSEU</name>
<organism evidence="9 10">
    <name type="scientific">Actinokineospora diospyrosa</name>
    <dbReference type="NCBI Taxonomy" id="103728"/>
    <lineage>
        <taxon>Bacteria</taxon>
        <taxon>Bacillati</taxon>
        <taxon>Actinomycetota</taxon>
        <taxon>Actinomycetes</taxon>
        <taxon>Pseudonocardiales</taxon>
        <taxon>Pseudonocardiaceae</taxon>
        <taxon>Actinokineospora</taxon>
    </lineage>
</organism>
<dbReference type="SUPFAM" id="SSF53901">
    <property type="entry name" value="Thiolase-like"/>
    <property type="match status" value="2"/>
</dbReference>
<dbReference type="CDD" id="cd05930">
    <property type="entry name" value="A_NRPS"/>
    <property type="match status" value="1"/>
</dbReference>
<feature type="region of interest" description="C-terminal hotdog fold" evidence="4">
    <location>
        <begin position="1856"/>
        <end position="1989"/>
    </location>
</feature>
<dbReference type="Pfam" id="PF00501">
    <property type="entry name" value="AMP-binding"/>
    <property type="match status" value="1"/>
</dbReference>